<gene>
    <name evidence="1" type="ORF">IO89_08825</name>
</gene>
<reference evidence="1 2" key="1">
    <citation type="submission" date="2014-07" db="EMBL/GenBank/DDBJ databases">
        <title>Epilithonimonas lactis LMG 22401 Genome.</title>
        <authorList>
            <person name="Pipes S.E."/>
            <person name="Stropko S.J."/>
        </authorList>
    </citation>
    <scope>NUCLEOTIDE SEQUENCE [LARGE SCALE GENOMIC DNA]</scope>
    <source>
        <strain evidence="1 2">LMG 24401</strain>
    </source>
</reference>
<proteinExistence type="predicted"/>
<evidence type="ECO:0000313" key="2">
    <source>
        <dbReference type="Proteomes" id="UP000028623"/>
    </source>
</evidence>
<accession>A0A085BHW0</accession>
<keyword evidence="2" id="KW-1185">Reference proteome</keyword>
<dbReference type="STRING" id="421072.SAMN04488097_2379"/>
<evidence type="ECO:0000313" key="1">
    <source>
        <dbReference type="EMBL" id="KFC22055.1"/>
    </source>
</evidence>
<dbReference type="EMBL" id="JPLY01000003">
    <property type="protein sequence ID" value="KFC22055.1"/>
    <property type="molecule type" value="Genomic_DNA"/>
</dbReference>
<organism evidence="1 2">
    <name type="scientific">Epilithonimonas lactis</name>
    <dbReference type="NCBI Taxonomy" id="421072"/>
    <lineage>
        <taxon>Bacteria</taxon>
        <taxon>Pseudomonadati</taxon>
        <taxon>Bacteroidota</taxon>
        <taxon>Flavobacteriia</taxon>
        <taxon>Flavobacteriales</taxon>
        <taxon>Weeksellaceae</taxon>
        <taxon>Chryseobacterium group</taxon>
        <taxon>Epilithonimonas</taxon>
    </lineage>
</organism>
<dbReference type="Proteomes" id="UP000028623">
    <property type="component" value="Unassembled WGS sequence"/>
</dbReference>
<comment type="caution">
    <text evidence="1">The sequence shown here is derived from an EMBL/GenBank/DDBJ whole genome shotgun (WGS) entry which is preliminary data.</text>
</comment>
<protein>
    <submittedName>
        <fullName evidence="1">Uncharacterized protein</fullName>
    </submittedName>
</protein>
<sequence>MLNPNPRTKRYKFWIYNSSKNNSLMVGLANPSEYYFELQNENSDENTTNEDFINGAKLTFLKFGTIII</sequence>
<dbReference type="AlphaFoldDB" id="A0A085BHW0"/>
<name>A0A085BHW0_9FLAO</name>